<keyword evidence="2" id="KW-1185">Reference proteome</keyword>
<dbReference type="EMBL" id="JBHTOA010000014">
    <property type="protein sequence ID" value="MFD1397996.1"/>
    <property type="molecule type" value="Genomic_DNA"/>
</dbReference>
<protein>
    <submittedName>
        <fullName evidence="1">DUF3284 domain-containing protein</fullName>
    </submittedName>
</protein>
<reference evidence="2" key="1">
    <citation type="journal article" date="2019" name="Int. J. Syst. Evol. Microbiol.">
        <title>The Global Catalogue of Microorganisms (GCM) 10K type strain sequencing project: providing services to taxonomists for standard genome sequencing and annotation.</title>
        <authorList>
            <consortium name="The Broad Institute Genomics Platform"/>
            <consortium name="The Broad Institute Genome Sequencing Center for Infectious Disease"/>
            <person name="Wu L."/>
            <person name="Ma J."/>
        </authorList>
    </citation>
    <scope>NUCLEOTIDE SEQUENCE [LARGE SCALE GENOMIC DNA]</scope>
    <source>
        <strain evidence="2">CCM 9110</strain>
    </source>
</reference>
<organism evidence="1 2">
    <name type="scientific">Lacticaseibacillus suilingensis</name>
    <dbReference type="NCBI Taxonomy" id="2799577"/>
    <lineage>
        <taxon>Bacteria</taxon>
        <taxon>Bacillati</taxon>
        <taxon>Bacillota</taxon>
        <taxon>Bacilli</taxon>
        <taxon>Lactobacillales</taxon>
        <taxon>Lactobacillaceae</taxon>
        <taxon>Lacticaseibacillus</taxon>
    </lineage>
</organism>
<dbReference type="RefSeq" id="WP_125581571.1">
    <property type="nucleotide sequence ID" value="NZ_BOLV01000020.1"/>
</dbReference>
<dbReference type="InterPro" id="IPR023393">
    <property type="entry name" value="START-like_dom_sf"/>
</dbReference>
<accession>A0ABW4BDI3</accession>
<dbReference type="InterPro" id="IPR021701">
    <property type="entry name" value="DUF3284"/>
</dbReference>
<gene>
    <name evidence="1" type="ORF">ACFQ41_01585</name>
</gene>
<comment type="caution">
    <text evidence="1">The sequence shown here is derived from an EMBL/GenBank/DDBJ whole genome shotgun (WGS) entry which is preliminary data.</text>
</comment>
<dbReference type="Pfam" id="PF11687">
    <property type="entry name" value="DUF3284"/>
    <property type="match status" value="1"/>
</dbReference>
<dbReference type="Gene3D" id="3.30.530.20">
    <property type="match status" value="1"/>
</dbReference>
<proteinExistence type="predicted"/>
<name>A0ABW4BDI3_9LACO</name>
<evidence type="ECO:0000313" key="1">
    <source>
        <dbReference type="EMBL" id="MFD1397996.1"/>
    </source>
</evidence>
<dbReference type="Proteomes" id="UP001597199">
    <property type="component" value="Unassembled WGS sequence"/>
</dbReference>
<dbReference type="SUPFAM" id="SSF55961">
    <property type="entry name" value="Bet v1-like"/>
    <property type="match status" value="1"/>
</dbReference>
<evidence type="ECO:0000313" key="2">
    <source>
        <dbReference type="Proteomes" id="UP001597199"/>
    </source>
</evidence>
<sequence length="140" mass="16359">MKVTDTVDAPVAFFYQRIIDSVLYDINHENGQTLTPAMLQGYEYRKSMGPRGSIRIKITKIVQNQTYAFDSFAGPDTYHTRYELRPTEDGRTEVSYQEDVDYAETMKKRNSQLMMILIGWSKKRRMKKMWAQIAASQDQI</sequence>